<feature type="domain" description="PAC" evidence="8">
    <location>
        <begin position="367"/>
        <end position="419"/>
    </location>
</feature>
<dbReference type="SMART" id="SM00138">
    <property type="entry name" value="MeTrc"/>
    <property type="match status" value="1"/>
</dbReference>
<dbReference type="InterPro" id="IPR036804">
    <property type="entry name" value="CheR_N_sf"/>
</dbReference>
<dbReference type="InterPro" id="IPR029063">
    <property type="entry name" value="SAM-dependent_MTases_sf"/>
</dbReference>
<gene>
    <name evidence="10" type="ORF">ACFY35_12355</name>
</gene>
<dbReference type="PANTHER" id="PTHR24422:SF10">
    <property type="entry name" value="CHEMOTAXIS PROTEIN METHYLTRANSFERASE 2"/>
    <property type="match status" value="1"/>
</dbReference>
<evidence type="ECO:0000256" key="5">
    <source>
        <dbReference type="ARBA" id="ARBA00022691"/>
    </source>
</evidence>
<dbReference type="Gene3D" id="3.40.50.150">
    <property type="entry name" value="Vaccinia Virus protein VP39"/>
    <property type="match status" value="1"/>
</dbReference>
<dbReference type="InterPro" id="IPR000014">
    <property type="entry name" value="PAS"/>
</dbReference>
<name>A0ABW6WA92_9ACTN</name>
<evidence type="ECO:0000259" key="8">
    <source>
        <dbReference type="PROSITE" id="PS50113"/>
    </source>
</evidence>
<dbReference type="Gene3D" id="3.30.450.20">
    <property type="entry name" value="PAS domain"/>
    <property type="match status" value="2"/>
</dbReference>
<proteinExistence type="predicted"/>
<keyword evidence="6" id="KW-0175">Coiled coil</keyword>
<keyword evidence="5" id="KW-0949">S-adenosyl-L-methionine</keyword>
<dbReference type="Proteomes" id="UP001602245">
    <property type="component" value="Unassembled WGS sequence"/>
</dbReference>
<feature type="coiled-coil region" evidence="6">
    <location>
        <begin position="407"/>
        <end position="493"/>
    </location>
</feature>
<dbReference type="RefSeq" id="WP_020510850.1">
    <property type="nucleotide sequence ID" value="NZ_JBIAZU010000002.1"/>
</dbReference>
<evidence type="ECO:0000259" key="9">
    <source>
        <dbReference type="PROSITE" id="PS50123"/>
    </source>
</evidence>
<dbReference type="InterPro" id="IPR022642">
    <property type="entry name" value="CheR_C"/>
</dbReference>
<dbReference type="Pfam" id="PF03705">
    <property type="entry name" value="CheR_N"/>
    <property type="match status" value="1"/>
</dbReference>
<accession>A0ABW6WA92</accession>
<dbReference type="Pfam" id="PF00989">
    <property type="entry name" value="PAS"/>
    <property type="match status" value="2"/>
</dbReference>
<dbReference type="CDD" id="cd00130">
    <property type="entry name" value="PAS"/>
    <property type="match status" value="2"/>
</dbReference>
<dbReference type="PROSITE" id="PS50123">
    <property type="entry name" value="CHER"/>
    <property type="match status" value="1"/>
</dbReference>
<dbReference type="InterPro" id="IPR000780">
    <property type="entry name" value="CheR_MeTrfase"/>
</dbReference>
<dbReference type="SUPFAM" id="SSF53335">
    <property type="entry name" value="S-adenosyl-L-methionine-dependent methyltransferases"/>
    <property type="match status" value="1"/>
</dbReference>
<dbReference type="InterPro" id="IPR022641">
    <property type="entry name" value="CheR_N"/>
</dbReference>
<evidence type="ECO:0000259" key="7">
    <source>
        <dbReference type="PROSITE" id="PS50112"/>
    </source>
</evidence>
<dbReference type="InterPro" id="IPR000700">
    <property type="entry name" value="PAS-assoc_C"/>
</dbReference>
<evidence type="ECO:0000313" key="10">
    <source>
        <dbReference type="EMBL" id="MFF5290231.1"/>
    </source>
</evidence>
<evidence type="ECO:0000256" key="3">
    <source>
        <dbReference type="ARBA" id="ARBA00022603"/>
    </source>
</evidence>
<dbReference type="SUPFAM" id="SSF47757">
    <property type="entry name" value="Chemotaxis receptor methyltransferase CheR, N-terminal domain"/>
    <property type="match status" value="1"/>
</dbReference>
<dbReference type="Pfam" id="PF01739">
    <property type="entry name" value="CheR"/>
    <property type="match status" value="1"/>
</dbReference>
<dbReference type="SMART" id="SM00091">
    <property type="entry name" value="PAS"/>
    <property type="match status" value="2"/>
</dbReference>
<organism evidence="10 11">
    <name type="scientific">Paractinoplanes globisporus</name>
    <dbReference type="NCBI Taxonomy" id="113565"/>
    <lineage>
        <taxon>Bacteria</taxon>
        <taxon>Bacillati</taxon>
        <taxon>Actinomycetota</taxon>
        <taxon>Actinomycetes</taxon>
        <taxon>Micromonosporales</taxon>
        <taxon>Micromonosporaceae</taxon>
        <taxon>Paractinoplanes</taxon>
    </lineage>
</organism>
<evidence type="ECO:0000256" key="6">
    <source>
        <dbReference type="SAM" id="Coils"/>
    </source>
</evidence>
<evidence type="ECO:0000256" key="4">
    <source>
        <dbReference type="ARBA" id="ARBA00022679"/>
    </source>
</evidence>
<dbReference type="PANTHER" id="PTHR24422">
    <property type="entry name" value="CHEMOTAXIS PROTEIN METHYLTRANSFERASE"/>
    <property type="match status" value="1"/>
</dbReference>
<dbReference type="SUPFAM" id="SSF55785">
    <property type="entry name" value="PYP-like sensor domain (PAS domain)"/>
    <property type="match status" value="2"/>
</dbReference>
<feature type="domain" description="PAS" evidence="7">
    <location>
        <begin position="497"/>
        <end position="567"/>
    </location>
</feature>
<comment type="catalytic activity">
    <reaction evidence="1">
        <text>L-glutamyl-[protein] + S-adenosyl-L-methionine = [protein]-L-glutamate 5-O-methyl ester + S-adenosyl-L-homocysteine</text>
        <dbReference type="Rhea" id="RHEA:24452"/>
        <dbReference type="Rhea" id="RHEA-COMP:10208"/>
        <dbReference type="Rhea" id="RHEA-COMP:10311"/>
        <dbReference type="ChEBI" id="CHEBI:29973"/>
        <dbReference type="ChEBI" id="CHEBI:57856"/>
        <dbReference type="ChEBI" id="CHEBI:59789"/>
        <dbReference type="ChEBI" id="CHEBI:82795"/>
        <dbReference type="EC" id="2.1.1.80"/>
    </reaction>
</comment>
<comment type="caution">
    <text evidence="10">The sequence shown here is derived from an EMBL/GenBank/DDBJ whole genome shotgun (WGS) entry which is preliminary data.</text>
</comment>
<dbReference type="PRINTS" id="PR00996">
    <property type="entry name" value="CHERMTFRASE"/>
</dbReference>
<keyword evidence="4" id="KW-0808">Transferase</keyword>
<dbReference type="InterPro" id="IPR050903">
    <property type="entry name" value="Bact_Chemotaxis_MeTrfase"/>
</dbReference>
<keyword evidence="11" id="KW-1185">Reference proteome</keyword>
<dbReference type="PROSITE" id="PS50112">
    <property type="entry name" value="PAS"/>
    <property type="match status" value="1"/>
</dbReference>
<dbReference type="PROSITE" id="PS50113">
    <property type="entry name" value="PAC"/>
    <property type="match status" value="1"/>
</dbReference>
<sequence length="626" mass="70091">MDEVDRPFEALLLHMKELRGFDFTGYKRSSLVRRVDRRLVQLRVASYADYQDYLELHPDEFTALFNTILINVTAFFRDPEAWEYLATEVLTPLVAAKAPGTPIRVWSAGCASGEEAYTLAMVLCEILGPDEFRERVKIYATDVDEEQLSEARHGSYGQRSVGAVPPDLLERYFEQVGNRYVFRKDLRRSVIFGRNDLVQDAPISRVDVLACRNTLMYFNAETQARILGRFHFALLDGGALFLGKAEMLLSHTHLFQPDELKRRIFRKVARAGGIPAGPSVLEPPTAARAQSNGHDRLRNAALLTNPVAQIVLSADGLVVHANRKASELFGLASRDLGRRFHDLEVSYRPIELRKHIEQAQSERTALRVSDVEFNRGPGDTVHLDVQVNPLIDADVGLLGVALIFHDVTAARQLRAELEHANRELEAAYEELQSTNEELETTNEELQSTVEELETTNEELQSTNEELETINEELQSTNDELQTINEQLHRSSTELDEVNAFLDAVLSGLRAGIAVVDPDLRVRVWNREAENLWGLRSSEAVGQHLLNLDIGLPVDRLRPLVRQALRGDAETEDMLLEAVNRRGRKVTVRVGCTPLLSGGERAGAIIAMEVGEFAPALAGHPSEETEV</sequence>
<keyword evidence="3 10" id="KW-0489">Methyltransferase</keyword>
<dbReference type="InterPro" id="IPR035965">
    <property type="entry name" value="PAS-like_dom_sf"/>
</dbReference>
<dbReference type="GO" id="GO:0032259">
    <property type="term" value="P:methylation"/>
    <property type="evidence" value="ECO:0007669"/>
    <property type="project" value="UniProtKB-KW"/>
</dbReference>
<evidence type="ECO:0000313" key="11">
    <source>
        <dbReference type="Proteomes" id="UP001602245"/>
    </source>
</evidence>
<dbReference type="Gene3D" id="1.10.287.620">
    <property type="entry name" value="Helix Hairpins"/>
    <property type="match status" value="1"/>
</dbReference>
<evidence type="ECO:0000256" key="1">
    <source>
        <dbReference type="ARBA" id="ARBA00001541"/>
    </source>
</evidence>
<feature type="domain" description="CheR-type methyltransferase" evidence="9">
    <location>
        <begin position="1"/>
        <end position="270"/>
    </location>
</feature>
<dbReference type="GO" id="GO:0008168">
    <property type="term" value="F:methyltransferase activity"/>
    <property type="evidence" value="ECO:0007669"/>
    <property type="project" value="UniProtKB-KW"/>
</dbReference>
<dbReference type="Gene3D" id="1.10.155.10">
    <property type="entry name" value="Chemotaxis receptor methyltransferase CheR, N-terminal domain"/>
    <property type="match status" value="1"/>
</dbReference>
<dbReference type="NCBIfam" id="TIGR00229">
    <property type="entry name" value="sensory_box"/>
    <property type="match status" value="2"/>
</dbReference>
<dbReference type="EC" id="2.1.1.80" evidence="2"/>
<dbReference type="EMBL" id="JBIAZU010000002">
    <property type="protein sequence ID" value="MFF5290231.1"/>
    <property type="molecule type" value="Genomic_DNA"/>
</dbReference>
<protein>
    <recommendedName>
        <fullName evidence="2">protein-glutamate O-methyltransferase</fullName>
        <ecNumber evidence="2">2.1.1.80</ecNumber>
    </recommendedName>
</protein>
<dbReference type="InterPro" id="IPR013767">
    <property type="entry name" value="PAS_fold"/>
</dbReference>
<reference evidence="10 11" key="1">
    <citation type="submission" date="2024-10" db="EMBL/GenBank/DDBJ databases">
        <title>The Natural Products Discovery Center: Release of the First 8490 Sequenced Strains for Exploring Actinobacteria Biosynthetic Diversity.</title>
        <authorList>
            <person name="Kalkreuter E."/>
            <person name="Kautsar S.A."/>
            <person name="Yang D."/>
            <person name="Bader C.D."/>
            <person name="Teijaro C.N."/>
            <person name="Fluegel L."/>
            <person name="Davis C.M."/>
            <person name="Simpson J.R."/>
            <person name="Lauterbach L."/>
            <person name="Steele A.D."/>
            <person name="Gui C."/>
            <person name="Meng S."/>
            <person name="Li G."/>
            <person name="Viehrig K."/>
            <person name="Ye F."/>
            <person name="Su P."/>
            <person name="Kiefer A.F."/>
            <person name="Nichols A."/>
            <person name="Cepeda A.J."/>
            <person name="Yan W."/>
            <person name="Fan B."/>
            <person name="Jiang Y."/>
            <person name="Adhikari A."/>
            <person name="Zheng C.-J."/>
            <person name="Schuster L."/>
            <person name="Cowan T.M."/>
            <person name="Smanski M.J."/>
            <person name="Chevrette M.G."/>
            <person name="De Carvalho L.P.S."/>
            <person name="Shen B."/>
        </authorList>
    </citation>
    <scope>NUCLEOTIDE SEQUENCE [LARGE SCALE GENOMIC DNA]</scope>
    <source>
        <strain evidence="10 11">NPDC000087</strain>
    </source>
</reference>
<evidence type="ECO:0000256" key="2">
    <source>
        <dbReference type="ARBA" id="ARBA00012534"/>
    </source>
</evidence>